<reference evidence="1" key="1">
    <citation type="journal article" date="2015" name="Proc. Natl. Acad. Sci. U.S.A.">
        <title>Networks of energetic and metabolic interactions define dynamics in microbial communities.</title>
        <authorList>
            <person name="Embree M."/>
            <person name="Liu J.K."/>
            <person name="Al-Bassam M.M."/>
            <person name="Zengler K."/>
        </authorList>
    </citation>
    <scope>NUCLEOTIDE SEQUENCE</scope>
</reference>
<accession>A0A0W8F2M5</accession>
<organism evidence="1">
    <name type="scientific">hydrocarbon metagenome</name>
    <dbReference type="NCBI Taxonomy" id="938273"/>
    <lineage>
        <taxon>unclassified sequences</taxon>
        <taxon>metagenomes</taxon>
        <taxon>ecological metagenomes</taxon>
    </lineage>
</organism>
<gene>
    <name evidence="1" type="ORF">ASZ90_015193</name>
</gene>
<dbReference type="EMBL" id="LNQE01001582">
    <property type="protein sequence ID" value="KUG15143.1"/>
    <property type="molecule type" value="Genomic_DNA"/>
</dbReference>
<proteinExistence type="predicted"/>
<evidence type="ECO:0000313" key="1">
    <source>
        <dbReference type="EMBL" id="KUG15143.1"/>
    </source>
</evidence>
<sequence length="147" mass="16333">MMKQAGYLQLNHRPVLDEDGLPLDIIELHLYGTRLGIRVRELRDALRTGIAVRVEKIRWNWMAYTGGVAGQAQVSKSGKALNIELWNGERFTLALDALSGVLGSRQRSASVAALPPRRDNPVARNRRITDYYPGSANGRCRAEPLPA</sequence>
<protein>
    <submittedName>
        <fullName evidence="1">Uncharacterized protein</fullName>
    </submittedName>
</protein>
<comment type="caution">
    <text evidence="1">The sequence shown here is derived from an EMBL/GenBank/DDBJ whole genome shotgun (WGS) entry which is preliminary data.</text>
</comment>
<name>A0A0W8F2M5_9ZZZZ</name>
<dbReference type="AlphaFoldDB" id="A0A0W8F2M5"/>